<gene>
    <name evidence="5" type="ORF">SAMN04487885_104103</name>
</gene>
<dbReference type="PANTHER" id="PTHR43117:SF4">
    <property type="entry name" value="OSMOPROTECTANT IMPORT ATP-BINDING PROTEIN OSMV"/>
    <property type="match status" value="1"/>
</dbReference>
<proteinExistence type="inferred from homology"/>
<evidence type="ECO:0000256" key="4">
    <source>
        <dbReference type="ARBA" id="ARBA00022840"/>
    </source>
</evidence>
<dbReference type="STRING" id="1529.SAMN04487885_104103"/>
<dbReference type="SUPFAM" id="SSF52540">
    <property type="entry name" value="P-loop containing nucleoside triphosphate hydrolases"/>
    <property type="match status" value="1"/>
</dbReference>
<evidence type="ECO:0000256" key="1">
    <source>
        <dbReference type="ARBA" id="ARBA00005417"/>
    </source>
</evidence>
<evidence type="ECO:0000256" key="2">
    <source>
        <dbReference type="ARBA" id="ARBA00022448"/>
    </source>
</evidence>
<dbReference type="OrthoDB" id="9776556at2"/>
<dbReference type="Proteomes" id="UP000182135">
    <property type="component" value="Unassembled WGS sequence"/>
</dbReference>
<evidence type="ECO:0000256" key="3">
    <source>
        <dbReference type="ARBA" id="ARBA00022741"/>
    </source>
</evidence>
<dbReference type="EMBL" id="FOOE01000004">
    <property type="protein sequence ID" value="SFF61566.1"/>
    <property type="molecule type" value="Genomic_DNA"/>
</dbReference>
<keyword evidence="4" id="KW-0067">ATP-binding</keyword>
<dbReference type="PROSITE" id="PS50893">
    <property type="entry name" value="ABC_TRANSPORTER_2"/>
    <property type="match status" value="1"/>
</dbReference>
<dbReference type="AlphaFoldDB" id="A0A1I2K9G3"/>
<dbReference type="Pfam" id="PF00005">
    <property type="entry name" value="ABC_tran"/>
    <property type="match status" value="1"/>
</dbReference>
<sequence>MKSITIYPGKDKFGNCESFDPLTFHRGHIYSIVGNTGSGKSRLIKDIEQFVNRDSLTNRKIVIDNIEVSMEQRNKLSIELVSHLSQNMRFVLDSTVEEFLTIHKKCKNNTSVSIKKVLDTANSITAEPISLCQDLTSLSGGQTRALMIADIALISNNPIILIDEIENAGINKNIALDILLKSDKLIFMVTHDPHTALIAGKRIIMENGSIFKVIVKPKEEEEILNKLKVMYDFQIECQSKLRKGAILYENC</sequence>
<keyword evidence="5" id="KW-0449">Lipoprotein</keyword>
<evidence type="ECO:0000313" key="5">
    <source>
        <dbReference type="EMBL" id="SFF61566.1"/>
    </source>
</evidence>
<dbReference type="PANTHER" id="PTHR43117">
    <property type="entry name" value="OSMOPROTECTANT IMPORT ATP-BINDING PROTEIN OSMV"/>
    <property type="match status" value="1"/>
</dbReference>
<reference evidence="5 6" key="1">
    <citation type="submission" date="2016-10" db="EMBL/GenBank/DDBJ databases">
        <authorList>
            <person name="de Groot N.N."/>
        </authorList>
    </citation>
    <scope>NUCLEOTIDE SEQUENCE [LARGE SCALE GENOMIC DNA]</scope>
    <source>
        <strain evidence="5 6">NLAE-zl-G419</strain>
    </source>
</reference>
<dbReference type="GO" id="GO:0016887">
    <property type="term" value="F:ATP hydrolysis activity"/>
    <property type="evidence" value="ECO:0007669"/>
    <property type="project" value="InterPro"/>
</dbReference>
<keyword evidence="2" id="KW-0813">Transport</keyword>
<dbReference type="SMART" id="SM00382">
    <property type="entry name" value="AAA"/>
    <property type="match status" value="1"/>
</dbReference>
<dbReference type="InterPro" id="IPR027417">
    <property type="entry name" value="P-loop_NTPase"/>
</dbReference>
<dbReference type="Gene3D" id="3.40.50.300">
    <property type="entry name" value="P-loop containing nucleotide triphosphate hydrolases"/>
    <property type="match status" value="1"/>
</dbReference>
<name>A0A1I2K9G3_9CLOT</name>
<keyword evidence="6" id="KW-1185">Reference proteome</keyword>
<dbReference type="InterPro" id="IPR003593">
    <property type="entry name" value="AAA+_ATPase"/>
</dbReference>
<keyword evidence="3" id="KW-0547">Nucleotide-binding</keyword>
<organism evidence="5 6">
    <name type="scientific">Clostridium cadaveris</name>
    <dbReference type="NCBI Taxonomy" id="1529"/>
    <lineage>
        <taxon>Bacteria</taxon>
        <taxon>Bacillati</taxon>
        <taxon>Bacillota</taxon>
        <taxon>Clostridia</taxon>
        <taxon>Eubacteriales</taxon>
        <taxon>Clostridiaceae</taxon>
        <taxon>Clostridium</taxon>
    </lineage>
</organism>
<dbReference type="eggNOG" id="COG1136">
    <property type="taxonomic scope" value="Bacteria"/>
</dbReference>
<comment type="similarity">
    <text evidence="1">Belongs to the ABC transporter superfamily.</text>
</comment>
<dbReference type="RefSeq" id="WP_027637467.1">
    <property type="nucleotide sequence ID" value="NZ_FOOE01000004.1"/>
</dbReference>
<evidence type="ECO:0000313" key="6">
    <source>
        <dbReference type="Proteomes" id="UP000182135"/>
    </source>
</evidence>
<dbReference type="GO" id="GO:0005524">
    <property type="term" value="F:ATP binding"/>
    <property type="evidence" value="ECO:0007669"/>
    <property type="project" value="UniProtKB-KW"/>
</dbReference>
<dbReference type="InterPro" id="IPR003439">
    <property type="entry name" value="ABC_transporter-like_ATP-bd"/>
</dbReference>
<protein>
    <submittedName>
        <fullName evidence="5">ABC-type lipoprotein export system, ATPase component</fullName>
    </submittedName>
</protein>
<accession>A0A1I2K9G3</accession>